<reference evidence="1 2" key="4">
    <citation type="journal article" date="2011" name="BMC Genomics">
        <title>RNA-Seq improves annotation of protein-coding genes in the cucumber genome.</title>
        <authorList>
            <person name="Li Z."/>
            <person name="Zhang Z."/>
            <person name="Yan P."/>
            <person name="Huang S."/>
            <person name="Fei Z."/>
            <person name="Lin K."/>
        </authorList>
    </citation>
    <scope>NUCLEOTIDE SEQUENCE [LARGE SCALE GENOMIC DNA]</scope>
    <source>
        <strain evidence="2">cv. 9930</strain>
    </source>
</reference>
<reference evidence="1 2" key="3">
    <citation type="journal article" date="2010" name="BMC Genomics">
        <title>Transcriptome sequencing and comparative analysis of cucumber flowers with different sex types.</title>
        <authorList>
            <person name="Guo S."/>
            <person name="Zheng Y."/>
            <person name="Joung J.G."/>
            <person name="Liu S."/>
            <person name="Zhang Z."/>
            <person name="Crasta O.R."/>
            <person name="Sobral B.W."/>
            <person name="Xu Y."/>
            <person name="Huang S."/>
            <person name="Fei Z."/>
        </authorList>
    </citation>
    <scope>NUCLEOTIDE SEQUENCE [LARGE SCALE GENOMIC DNA]</scope>
    <source>
        <strain evidence="2">cv. 9930</strain>
    </source>
</reference>
<dbReference type="Gramene" id="KGN56498">
    <property type="protein sequence ID" value="KGN56498"/>
    <property type="gene ID" value="Csa_3G121735"/>
</dbReference>
<dbReference type="Proteomes" id="UP000029981">
    <property type="component" value="Chromosome 3"/>
</dbReference>
<reference evidence="1 2" key="2">
    <citation type="journal article" date="2009" name="PLoS ONE">
        <title>An integrated genetic and cytogenetic map of the cucumber genome.</title>
        <authorList>
            <person name="Ren Y."/>
            <person name="Zhang Z."/>
            <person name="Liu J."/>
            <person name="Staub J.E."/>
            <person name="Han Y."/>
            <person name="Cheng Z."/>
            <person name="Li X."/>
            <person name="Lu J."/>
            <person name="Miao H."/>
            <person name="Kang H."/>
            <person name="Xie B."/>
            <person name="Gu X."/>
            <person name="Wang X."/>
            <person name="Du Y."/>
            <person name="Jin W."/>
            <person name="Huang S."/>
        </authorList>
    </citation>
    <scope>NUCLEOTIDE SEQUENCE [LARGE SCALE GENOMIC DNA]</scope>
    <source>
        <strain evidence="2">cv. 9930</strain>
    </source>
</reference>
<proteinExistence type="predicted"/>
<dbReference type="EMBL" id="CM002924">
    <property type="protein sequence ID" value="KGN56498.1"/>
    <property type="molecule type" value="Genomic_DNA"/>
</dbReference>
<sequence length="107" mass="13081">MPQNLHLRRPPHTHYPSLRRSIAEPRWKHVGILRPVRLSQSPHKWQLRELHSTCYLVNLILCQLAFASESDEHHRFWVLLIEPLEGRFPWRIGLELCFWRLFWRKKS</sequence>
<reference evidence="1 2" key="1">
    <citation type="journal article" date="2009" name="Nat. Genet.">
        <title>The genome of the cucumber, Cucumis sativus L.</title>
        <authorList>
            <person name="Huang S."/>
            <person name="Li R."/>
            <person name="Zhang Z."/>
            <person name="Li L."/>
            <person name="Gu X."/>
            <person name="Fan W."/>
            <person name="Lucas W.J."/>
            <person name="Wang X."/>
            <person name="Xie B."/>
            <person name="Ni P."/>
            <person name="Ren Y."/>
            <person name="Zhu H."/>
            <person name="Li J."/>
            <person name="Lin K."/>
            <person name="Jin W."/>
            <person name="Fei Z."/>
            <person name="Li G."/>
            <person name="Staub J."/>
            <person name="Kilian A."/>
            <person name="van der Vossen E.A."/>
            <person name="Wu Y."/>
            <person name="Guo J."/>
            <person name="He J."/>
            <person name="Jia Z."/>
            <person name="Ren Y."/>
            <person name="Tian G."/>
            <person name="Lu Y."/>
            <person name="Ruan J."/>
            <person name="Qian W."/>
            <person name="Wang M."/>
            <person name="Huang Q."/>
            <person name="Li B."/>
            <person name="Xuan Z."/>
            <person name="Cao J."/>
            <person name="Asan"/>
            <person name="Wu Z."/>
            <person name="Zhang J."/>
            <person name="Cai Q."/>
            <person name="Bai Y."/>
            <person name="Zhao B."/>
            <person name="Han Y."/>
            <person name="Li Y."/>
            <person name="Li X."/>
            <person name="Wang S."/>
            <person name="Shi Q."/>
            <person name="Liu S."/>
            <person name="Cho W.K."/>
            <person name="Kim J.Y."/>
            <person name="Xu Y."/>
            <person name="Heller-Uszynska K."/>
            <person name="Miao H."/>
            <person name="Cheng Z."/>
            <person name="Zhang S."/>
            <person name="Wu J."/>
            <person name="Yang Y."/>
            <person name="Kang H."/>
            <person name="Li M."/>
            <person name="Liang H."/>
            <person name="Ren X."/>
            <person name="Shi Z."/>
            <person name="Wen M."/>
            <person name="Jian M."/>
            <person name="Yang H."/>
            <person name="Zhang G."/>
            <person name="Yang Z."/>
            <person name="Chen R."/>
            <person name="Liu S."/>
            <person name="Li J."/>
            <person name="Ma L."/>
            <person name="Liu H."/>
            <person name="Zhou Y."/>
            <person name="Zhao J."/>
            <person name="Fang X."/>
            <person name="Li G."/>
            <person name="Fang L."/>
            <person name="Li Y."/>
            <person name="Liu D."/>
            <person name="Zheng H."/>
            <person name="Zhang Y."/>
            <person name="Qin N."/>
            <person name="Li Z."/>
            <person name="Yang G."/>
            <person name="Yang S."/>
            <person name="Bolund L."/>
            <person name="Kristiansen K."/>
            <person name="Zheng H."/>
            <person name="Li S."/>
            <person name="Zhang X."/>
            <person name="Yang H."/>
            <person name="Wang J."/>
            <person name="Sun R."/>
            <person name="Zhang B."/>
            <person name="Jiang S."/>
            <person name="Wang J."/>
            <person name="Du Y."/>
            <person name="Li S."/>
        </authorList>
    </citation>
    <scope>NUCLEOTIDE SEQUENCE [LARGE SCALE GENOMIC DNA]</scope>
    <source>
        <strain evidence="2">cv. 9930</strain>
    </source>
</reference>
<keyword evidence="2" id="KW-1185">Reference proteome</keyword>
<name>A0A0A0L477_CUCSA</name>
<accession>A0A0A0L477</accession>
<evidence type="ECO:0000313" key="1">
    <source>
        <dbReference type="EMBL" id="KGN56498.1"/>
    </source>
</evidence>
<protein>
    <submittedName>
        <fullName evidence="1">Uncharacterized protein</fullName>
    </submittedName>
</protein>
<evidence type="ECO:0000313" key="2">
    <source>
        <dbReference type="Proteomes" id="UP000029981"/>
    </source>
</evidence>
<dbReference type="AlphaFoldDB" id="A0A0A0L477"/>
<gene>
    <name evidence="1" type="ORF">Csa_3G121735</name>
</gene>
<organism evidence="1 2">
    <name type="scientific">Cucumis sativus</name>
    <name type="common">Cucumber</name>
    <dbReference type="NCBI Taxonomy" id="3659"/>
    <lineage>
        <taxon>Eukaryota</taxon>
        <taxon>Viridiplantae</taxon>
        <taxon>Streptophyta</taxon>
        <taxon>Embryophyta</taxon>
        <taxon>Tracheophyta</taxon>
        <taxon>Spermatophyta</taxon>
        <taxon>Magnoliopsida</taxon>
        <taxon>eudicotyledons</taxon>
        <taxon>Gunneridae</taxon>
        <taxon>Pentapetalae</taxon>
        <taxon>rosids</taxon>
        <taxon>fabids</taxon>
        <taxon>Cucurbitales</taxon>
        <taxon>Cucurbitaceae</taxon>
        <taxon>Benincaseae</taxon>
        <taxon>Cucumis</taxon>
    </lineage>
</organism>